<dbReference type="InterPro" id="IPR002402">
    <property type="entry name" value="Cyt_P450_E_grp-II"/>
</dbReference>
<dbReference type="GO" id="GO:0016712">
    <property type="term" value="F:oxidoreductase activity, acting on paired donors, with incorporation or reduction of molecular oxygen, reduced flavin or flavoprotein as one donor, and incorporation of one atom of oxygen"/>
    <property type="evidence" value="ECO:0007669"/>
    <property type="project" value="InterPro"/>
</dbReference>
<evidence type="ECO:0000256" key="10">
    <source>
        <dbReference type="SAM" id="Phobius"/>
    </source>
</evidence>
<keyword evidence="10" id="KW-1133">Transmembrane helix</keyword>
<organism evidence="11 12">
    <name type="scientific">Clavispora lusitaniae</name>
    <name type="common">Candida lusitaniae</name>
    <dbReference type="NCBI Taxonomy" id="36911"/>
    <lineage>
        <taxon>Eukaryota</taxon>
        <taxon>Fungi</taxon>
        <taxon>Dikarya</taxon>
        <taxon>Ascomycota</taxon>
        <taxon>Saccharomycotina</taxon>
        <taxon>Pichiomycetes</taxon>
        <taxon>Metschnikowiaceae</taxon>
        <taxon>Clavispora</taxon>
    </lineage>
</organism>
<sequence length="537" mass="62266">MLLSELKTVWDSFSSHLSDNVFLYYAELLILTLVVYHTYRTSKKWYLRKKLGAESAKWLQTSSAGWINSLPMREILDAKREGYLLRELWKYWHDDDESFMVKVAGTEMFVTTDPENYKALLATQFNDFKLGIRHSHFKPLLGDGIFTLDYGGWKHSRALLRPNFSREKVGHLHSLETHLQVLFKHIRKHNGKPFDLQELFFRLTVDTATEFLFGHSANTLEDESIGIHKEETFEGEKEFYDCFNISQAICATRAWTQKGYFLTIPFLYKEFTRCNRVVHNFADYYVNMALNMSQDELEKESNDGYIFLYELAKETRDPKVLRDQLLNIMIAGRDTTAGLMSFIFFELAKRPDVWAKLKAEIYERFGYGDNVRFDEITFETLKKCTYLKNVVNETLRLYPSVPVNYRQANINTTLPRGGGPDGDKPVLIEKGNAVGYIVSATHRNEKYYGKDAAEFKPERWDDKNLKPGWAYLPFNGGPRICLGQQFAITEASYVVTRMIQEFPNIADHDVEPDTYPPRMISQLTNSLAAGCYVSLTK</sequence>
<feature type="transmembrane region" description="Helical" evidence="10">
    <location>
        <begin position="22"/>
        <end position="39"/>
    </location>
</feature>
<dbReference type="InterPro" id="IPR002974">
    <property type="entry name" value="Cyt_P450_E_CYP52_ascomycetes"/>
</dbReference>
<dbReference type="AlphaFoldDB" id="A0AA91Q3V5"/>
<protein>
    <submittedName>
        <fullName evidence="11">Cytochrome P450</fullName>
    </submittedName>
</protein>
<comment type="caution">
    <text evidence="11">The sequence shown here is derived from an EMBL/GenBank/DDBJ whole genome shotgun (WGS) entry which is preliminary data.</text>
</comment>
<keyword evidence="5 9" id="KW-0560">Oxidoreductase</keyword>
<keyword evidence="10" id="KW-0812">Transmembrane</keyword>
<dbReference type="PRINTS" id="PR00464">
    <property type="entry name" value="EP450II"/>
</dbReference>
<evidence type="ECO:0000256" key="7">
    <source>
        <dbReference type="ARBA" id="ARBA00023033"/>
    </source>
</evidence>
<dbReference type="PROSITE" id="PS00086">
    <property type="entry name" value="CYTOCHROME_P450"/>
    <property type="match status" value="1"/>
</dbReference>
<dbReference type="Proteomes" id="UP000195602">
    <property type="component" value="Unassembled WGS sequence"/>
</dbReference>
<feature type="binding site" description="axial binding residue" evidence="8">
    <location>
        <position position="481"/>
    </location>
    <ligand>
        <name>heme</name>
        <dbReference type="ChEBI" id="CHEBI:30413"/>
    </ligand>
    <ligandPart>
        <name>Fe</name>
        <dbReference type="ChEBI" id="CHEBI:18248"/>
    </ligandPart>
</feature>
<evidence type="ECO:0000256" key="5">
    <source>
        <dbReference type="ARBA" id="ARBA00023002"/>
    </source>
</evidence>
<keyword evidence="6 8" id="KW-0408">Iron</keyword>
<dbReference type="PANTHER" id="PTHR24287:SF1">
    <property type="entry name" value="P450, PUTATIVE (EUROFUNG)-RELATED"/>
    <property type="match status" value="1"/>
</dbReference>
<keyword evidence="4 8" id="KW-0479">Metal-binding</keyword>
<evidence type="ECO:0000256" key="3">
    <source>
        <dbReference type="ARBA" id="ARBA00022617"/>
    </source>
</evidence>
<dbReference type="CDD" id="cd11063">
    <property type="entry name" value="CYP52"/>
    <property type="match status" value="1"/>
</dbReference>
<dbReference type="PRINTS" id="PR00385">
    <property type="entry name" value="P450"/>
</dbReference>
<keyword evidence="10" id="KW-0472">Membrane</keyword>
<dbReference type="PANTHER" id="PTHR24287">
    <property type="entry name" value="P450, PUTATIVE (EUROFUNG)-RELATED"/>
    <property type="match status" value="1"/>
</dbReference>
<accession>A0AA91Q3V5</accession>
<evidence type="ECO:0000313" key="11">
    <source>
        <dbReference type="EMBL" id="OVF10213.1"/>
    </source>
</evidence>
<dbReference type="InterPro" id="IPR001128">
    <property type="entry name" value="Cyt_P450"/>
</dbReference>
<dbReference type="Gene3D" id="1.10.630.10">
    <property type="entry name" value="Cytochrome P450"/>
    <property type="match status" value="1"/>
</dbReference>
<dbReference type="KEGG" id="clus:A9F13_03g03696"/>
<dbReference type="EMBL" id="LYUB02000003">
    <property type="protein sequence ID" value="OVF10213.1"/>
    <property type="molecule type" value="Genomic_DNA"/>
</dbReference>
<dbReference type="GO" id="GO:0005506">
    <property type="term" value="F:iron ion binding"/>
    <property type="evidence" value="ECO:0007669"/>
    <property type="project" value="InterPro"/>
</dbReference>
<keyword evidence="7 9" id="KW-0503">Monooxygenase</keyword>
<keyword evidence="3 8" id="KW-0349">Heme</keyword>
<evidence type="ECO:0000256" key="9">
    <source>
        <dbReference type="RuleBase" id="RU000461"/>
    </source>
</evidence>
<dbReference type="GO" id="GO:0020037">
    <property type="term" value="F:heme binding"/>
    <property type="evidence" value="ECO:0007669"/>
    <property type="project" value="InterPro"/>
</dbReference>
<reference evidence="11 12" key="1">
    <citation type="submission" date="2017-04" db="EMBL/GenBank/DDBJ databases">
        <title>Draft genome of the yeast Clavispora lusitaniae type strain CBS 6936.</title>
        <authorList>
            <person name="Durrens P."/>
            <person name="Klopp C."/>
            <person name="Biteau N."/>
            <person name="Fitton-Ouhabi V."/>
            <person name="Dementhon K."/>
            <person name="Accoceberry I."/>
            <person name="Sherman D.J."/>
            <person name="Noel T."/>
        </authorList>
    </citation>
    <scope>NUCLEOTIDE SEQUENCE [LARGE SCALE GENOMIC DNA]</scope>
    <source>
        <strain evidence="11 12">CBS 6936</strain>
    </source>
</reference>
<gene>
    <name evidence="11" type="ORF">A9F13_03g03696</name>
</gene>
<proteinExistence type="inferred from homology"/>
<dbReference type="InterPro" id="IPR047146">
    <property type="entry name" value="Cyt_P450_E_CYP52_fungi"/>
</dbReference>
<dbReference type="SUPFAM" id="SSF48264">
    <property type="entry name" value="Cytochrome P450"/>
    <property type="match status" value="1"/>
</dbReference>
<evidence type="ECO:0000256" key="6">
    <source>
        <dbReference type="ARBA" id="ARBA00023004"/>
    </source>
</evidence>
<dbReference type="PRINTS" id="PR01239">
    <property type="entry name" value="EP450IICYP52"/>
</dbReference>
<evidence type="ECO:0000256" key="2">
    <source>
        <dbReference type="ARBA" id="ARBA00010617"/>
    </source>
</evidence>
<dbReference type="InterPro" id="IPR017972">
    <property type="entry name" value="Cyt_P450_CS"/>
</dbReference>
<evidence type="ECO:0000256" key="4">
    <source>
        <dbReference type="ARBA" id="ARBA00022723"/>
    </source>
</evidence>
<comment type="cofactor">
    <cofactor evidence="1 8">
        <name>heme</name>
        <dbReference type="ChEBI" id="CHEBI:30413"/>
    </cofactor>
</comment>
<dbReference type="Pfam" id="PF00067">
    <property type="entry name" value="p450"/>
    <property type="match status" value="1"/>
</dbReference>
<dbReference type="InterPro" id="IPR036396">
    <property type="entry name" value="Cyt_P450_sf"/>
</dbReference>
<comment type="similarity">
    <text evidence="2 9">Belongs to the cytochrome P450 family.</text>
</comment>
<name>A0AA91Q3V5_CLALS</name>
<evidence type="ECO:0000256" key="1">
    <source>
        <dbReference type="ARBA" id="ARBA00001971"/>
    </source>
</evidence>
<evidence type="ECO:0000313" key="12">
    <source>
        <dbReference type="Proteomes" id="UP000195602"/>
    </source>
</evidence>
<evidence type="ECO:0000256" key="8">
    <source>
        <dbReference type="PIRSR" id="PIRSR602402-1"/>
    </source>
</evidence>